<dbReference type="InterPro" id="IPR036291">
    <property type="entry name" value="NAD(P)-bd_dom_sf"/>
</dbReference>
<dbReference type="GO" id="GO:0005737">
    <property type="term" value="C:cytoplasm"/>
    <property type="evidence" value="ECO:0007669"/>
    <property type="project" value="TreeGrafter"/>
</dbReference>
<dbReference type="GO" id="GO:0004029">
    <property type="term" value="F:aldehyde dehydrogenase (NAD+) activity"/>
    <property type="evidence" value="ECO:0007669"/>
    <property type="project" value="TreeGrafter"/>
</dbReference>
<dbReference type="SUPFAM" id="SSF51735">
    <property type="entry name" value="NAD(P)-binding Rossmann-fold domains"/>
    <property type="match status" value="1"/>
</dbReference>
<feature type="domain" description="NAD-dependent epimerase/dehydratase" evidence="1">
    <location>
        <begin position="193"/>
        <end position="279"/>
    </location>
</feature>
<dbReference type="PANTHER" id="PTHR48079:SF6">
    <property type="entry name" value="NAD(P)-BINDING DOMAIN-CONTAINING PROTEIN-RELATED"/>
    <property type="match status" value="1"/>
</dbReference>
<dbReference type="EMBL" id="JAUJDW010000154">
    <property type="protein sequence ID" value="KAK0622229.1"/>
    <property type="molecule type" value="Genomic_DNA"/>
</dbReference>
<dbReference type="Gene3D" id="3.40.50.720">
    <property type="entry name" value="NAD(P)-binding Rossmann-like Domain"/>
    <property type="match status" value="1"/>
</dbReference>
<evidence type="ECO:0000313" key="2">
    <source>
        <dbReference type="EMBL" id="KAK0622229.1"/>
    </source>
</evidence>
<proteinExistence type="predicted"/>
<dbReference type="InterPro" id="IPR001509">
    <property type="entry name" value="Epimerase_deHydtase"/>
</dbReference>
<protein>
    <recommendedName>
        <fullName evidence="1">NAD-dependent epimerase/dehydratase domain-containing protein</fullName>
    </recommendedName>
</protein>
<sequence>MVPKIFLTGATGYIGGSVFHTLYTAHPDWSYTVLLRTVPPSFSDLYPAATIVRGDYDSLDAPATAAAISDADVVVHTGNSDHAPSLRALLQGLKKSPPPQKPTTTTKYLIHLSGTGILSDYRSTDPSAPPPGTLNPRTYSDVSLADNTAIFLPPNDGSSDWIDPLHGETERIVYEAWQREEEEAKANGGVAAATVRVRTAIMRPPDIYGRGLGVARKTSAYVPLYVREILLGDGGGDGDEGIGAAFFVGEGQNMRGWVHLEDLMGLYLKLVERAVEGGSGDGAAAWGREGYYHATTQETTQLELAQAVGRILYEKGLIKEKEPKQVPLERVDGMMSSYGLPLLGRYLFASNSRSVATRAKDVLGWVPKAPSIWDVLEQDVSDAVEALGSK</sequence>
<comment type="caution">
    <text evidence="2">The sequence shown here is derived from an EMBL/GenBank/DDBJ whole genome shotgun (WGS) entry which is preliminary data.</text>
</comment>
<gene>
    <name evidence="2" type="ORF">DIS24_g11284</name>
</gene>
<dbReference type="Pfam" id="PF01370">
    <property type="entry name" value="Epimerase"/>
    <property type="match status" value="1"/>
</dbReference>
<name>A0AA39WV76_9PEZI</name>
<reference evidence="2" key="1">
    <citation type="submission" date="2023-06" db="EMBL/GenBank/DDBJ databases">
        <title>Multi-omics analyses reveal the molecular pathogenesis toolkit of Lasiodiplodia hormozganensis, a cross-kingdom pathogen.</title>
        <authorList>
            <person name="Felix C."/>
            <person name="Meneses R."/>
            <person name="Goncalves M.F.M."/>
            <person name="Tilleman L."/>
            <person name="Duarte A.S."/>
            <person name="Jorrin-Novo J.V."/>
            <person name="Van De Peer Y."/>
            <person name="Deforce D."/>
            <person name="Van Nieuwerburgh F."/>
            <person name="Esteves A.C."/>
            <person name="Alves A."/>
        </authorList>
    </citation>
    <scope>NUCLEOTIDE SEQUENCE</scope>
    <source>
        <strain evidence="2">CBS 339.90</strain>
    </source>
</reference>
<keyword evidence="3" id="KW-1185">Reference proteome</keyword>
<dbReference type="PANTHER" id="PTHR48079">
    <property type="entry name" value="PROTEIN YEEZ"/>
    <property type="match status" value="1"/>
</dbReference>
<organism evidence="2 3">
    <name type="scientific">Lasiodiplodia hormozganensis</name>
    <dbReference type="NCBI Taxonomy" id="869390"/>
    <lineage>
        <taxon>Eukaryota</taxon>
        <taxon>Fungi</taxon>
        <taxon>Dikarya</taxon>
        <taxon>Ascomycota</taxon>
        <taxon>Pezizomycotina</taxon>
        <taxon>Dothideomycetes</taxon>
        <taxon>Dothideomycetes incertae sedis</taxon>
        <taxon>Botryosphaeriales</taxon>
        <taxon>Botryosphaeriaceae</taxon>
        <taxon>Lasiodiplodia</taxon>
    </lineage>
</organism>
<evidence type="ECO:0000259" key="1">
    <source>
        <dbReference type="Pfam" id="PF01370"/>
    </source>
</evidence>
<accession>A0AA39WV76</accession>
<dbReference type="InterPro" id="IPR051783">
    <property type="entry name" value="NAD(P)-dependent_oxidoreduct"/>
</dbReference>
<dbReference type="AlphaFoldDB" id="A0AA39WV76"/>
<evidence type="ECO:0000313" key="3">
    <source>
        <dbReference type="Proteomes" id="UP001175001"/>
    </source>
</evidence>
<dbReference type="Proteomes" id="UP001175001">
    <property type="component" value="Unassembled WGS sequence"/>
</dbReference>